<organism evidence="1 2">
    <name type="scientific">Bifidobacterium leontopitheci</name>
    <dbReference type="NCBI Taxonomy" id="2650774"/>
    <lineage>
        <taxon>Bacteria</taxon>
        <taxon>Bacillati</taxon>
        <taxon>Actinomycetota</taxon>
        <taxon>Actinomycetes</taxon>
        <taxon>Bifidobacteriales</taxon>
        <taxon>Bifidobacteriaceae</taxon>
        <taxon>Bifidobacterium</taxon>
    </lineage>
</organism>
<dbReference type="Proteomes" id="UP000441772">
    <property type="component" value="Unassembled WGS sequence"/>
</dbReference>
<gene>
    <name evidence="1" type="ORF">F7D09_0266</name>
</gene>
<dbReference type="AlphaFoldDB" id="A0A6I1GI30"/>
<dbReference type="RefSeq" id="WP_152233647.1">
    <property type="nucleotide sequence ID" value="NZ_JBHSKZ010000028.1"/>
</dbReference>
<name>A0A6I1GI30_9BIFI</name>
<keyword evidence="2" id="KW-1185">Reference proteome</keyword>
<accession>A0A6I1GI30</accession>
<protein>
    <submittedName>
        <fullName evidence="1">Uncharacterized protein</fullName>
    </submittedName>
</protein>
<comment type="caution">
    <text evidence="1">The sequence shown here is derived from an EMBL/GenBank/DDBJ whole genome shotgun (WGS) entry which is preliminary data.</text>
</comment>
<dbReference type="EMBL" id="WBVT01000002">
    <property type="protein sequence ID" value="KAB7791313.1"/>
    <property type="molecule type" value="Genomic_DNA"/>
</dbReference>
<reference evidence="1 2" key="1">
    <citation type="submission" date="2019-09" db="EMBL/GenBank/DDBJ databases">
        <title>Characterization of the phylogenetic diversity of two novel species belonging to the genus Bifidobacterium: Bifidobacterium cebidarum sp. nov. and Bifidobacterium leontopitheci sp. nov.</title>
        <authorList>
            <person name="Lugli G.A."/>
            <person name="Duranti S."/>
            <person name="Milani C."/>
            <person name="Turroni F."/>
            <person name="Ventura M."/>
        </authorList>
    </citation>
    <scope>NUCLEOTIDE SEQUENCE [LARGE SCALE GENOMIC DNA]</scope>
    <source>
        <strain evidence="1 2">LMG 31471</strain>
    </source>
</reference>
<proteinExistence type="predicted"/>
<sequence length="133" mass="15575">MFDADKVRKIIAERNETDNEWDDRLEQCWDDLANVLAEDIPGTIHFLLHDCTDNELSVISEVMDQLIAATQSVPLIKAYRTAIVLHPKEAERFYLDRNLDSDIDMLADESEARRLILWRPTAEEIERLRHLQE</sequence>
<evidence type="ECO:0000313" key="1">
    <source>
        <dbReference type="EMBL" id="KAB7791313.1"/>
    </source>
</evidence>
<evidence type="ECO:0000313" key="2">
    <source>
        <dbReference type="Proteomes" id="UP000441772"/>
    </source>
</evidence>